<dbReference type="GO" id="GO:0031012">
    <property type="term" value="C:extracellular matrix"/>
    <property type="evidence" value="ECO:0007669"/>
    <property type="project" value="TreeGrafter"/>
</dbReference>
<dbReference type="GO" id="GO:0005615">
    <property type="term" value="C:extracellular space"/>
    <property type="evidence" value="ECO:0007669"/>
    <property type="project" value="InterPro"/>
</dbReference>
<dbReference type="Proteomes" id="UP000011518">
    <property type="component" value="Unassembled WGS sequence"/>
</dbReference>
<evidence type="ECO:0000256" key="7">
    <source>
        <dbReference type="ARBA" id="ARBA00023022"/>
    </source>
</evidence>
<dbReference type="EMBL" id="KB364890">
    <property type="protein sequence ID" value="ELV11873.1"/>
    <property type="molecule type" value="Genomic_DNA"/>
</dbReference>
<accession>L8Y618</accession>
<organism evidence="11 12">
    <name type="scientific">Tupaia chinensis</name>
    <name type="common">Chinese tree shrew</name>
    <name type="synonym">Tupaia belangeri chinensis</name>
    <dbReference type="NCBI Taxonomy" id="246437"/>
    <lineage>
        <taxon>Eukaryota</taxon>
        <taxon>Metazoa</taxon>
        <taxon>Chordata</taxon>
        <taxon>Craniata</taxon>
        <taxon>Vertebrata</taxon>
        <taxon>Euteleostomi</taxon>
        <taxon>Mammalia</taxon>
        <taxon>Eutheria</taxon>
        <taxon>Euarchontoglires</taxon>
        <taxon>Scandentia</taxon>
        <taxon>Tupaiidae</taxon>
        <taxon>Tupaia</taxon>
    </lineage>
</organism>
<dbReference type="FunCoup" id="L8Y618">
    <property type="interactions" value="135"/>
</dbReference>
<dbReference type="InParanoid" id="L8Y618"/>
<dbReference type="Pfam" id="PF00879">
    <property type="entry name" value="Defensin_propep"/>
    <property type="match status" value="1"/>
</dbReference>
<dbReference type="InterPro" id="IPR002366">
    <property type="entry name" value="Alpha-defensin_N"/>
</dbReference>
<protein>
    <submittedName>
        <fullName evidence="11">Defensin-5</fullName>
    </submittedName>
</protein>
<proteinExistence type="inferred from homology"/>
<feature type="domain" description="Mammalian defensins" evidence="10">
    <location>
        <begin position="69"/>
        <end position="97"/>
    </location>
</feature>
<dbReference type="GO" id="GO:0050830">
    <property type="term" value="P:defense response to Gram-positive bacterium"/>
    <property type="evidence" value="ECO:0007669"/>
    <property type="project" value="TreeGrafter"/>
</dbReference>
<dbReference type="GO" id="GO:0002227">
    <property type="term" value="P:innate immune response in mucosa"/>
    <property type="evidence" value="ECO:0007669"/>
    <property type="project" value="TreeGrafter"/>
</dbReference>
<evidence type="ECO:0000256" key="9">
    <source>
        <dbReference type="SAM" id="SignalP"/>
    </source>
</evidence>
<dbReference type="PANTHER" id="PTHR11876">
    <property type="entry name" value="ALPHA-DEFENSIN 1"/>
    <property type="match status" value="1"/>
</dbReference>
<dbReference type="PROSITE" id="PS00269">
    <property type="entry name" value="DEFENSIN"/>
    <property type="match status" value="1"/>
</dbReference>
<evidence type="ECO:0000256" key="6">
    <source>
        <dbReference type="ARBA" id="ARBA00022940"/>
    </source>
</evidence>
<dbReference type="Pfam" id="PF00323">
    <property type="entry name" value="Defensin_1"/>
    <property type="match status" value="1"/>
</dbReference>
<dbReference type="PANTHER" id="PTHR11876:SF28">
    <property type="entry name" value="ALPHA-DEFENSIN 1"/>
    <property type="match status" value="1"/>
</dbReference>
<keyword evidence="8" id="KW-1015">Disulfide bond</keyword>
<keyword evidence="6" id="KW-0211">Defensin</keyword>
<dbReference type="GO" id="GO:0019731">
    <property type="term" value="P:antibacterial humoral response"/>
    <property type="evidence" value="ECO:0007669"/>
    <property type="project" value="TreeGrafter"/>
</dbReference>
<comment type="similarity">
    <text evidence="2">Belongs to the alpha-defensin family.</text>
</comment>
<dbReference type="SMART" id="SM01418">
    <property type="entry name" value="Defensin_propep"/>
    <property type="match status" value="1"/>
</dbReference>
<keyword evidence="12" id="KW-1185">Reference proteome</keyword>
<reference evidence="12" key="2">
    <citation type="journal article" date="2013" name="Nat. Commun.">
        <title>Genome of the Chinese tree shrew.</title>
        <authorList>
            <person name="Fan Y."/>
            <person name="Huang Z.Y."/>
            <person name="Cao C.C."/>
            <person name="Chen C.S."/>
            <person name="Chen Y.X."/>
            <person name="Fan D.D."/>
            <person name="He J."/>
            <person name="Hou H.L."/>
            <person name="Hu L."/>
            <person name="Hu X.T."/>
            <person name="Jiang X.T."/>
            <person name="Lai R."/>
            <person name="Lang Y.S."/>
            <person name="Liang B."/>
            <person name="Liao S.G."/>
            <person name="Mu D."/>
            <person name="Ma Y.Y."/>
            <person name="Niu Y.Y."/>
            <person name="Sun X.Q."/>
            <person name="Xia J.Q."/>
            <person name="Xiao J."/>
            <person name="Xiong Z.Q."/>
            <person name="Xu L."/>
            <person name="Yang L."/>
            <person name="Zhang Y."/>
            <person name="Zhao W."/>
            <person name="Zhao X.D."/>
            <person name="Zheng Y.T."/>
            <person name="Zhou J.M."/>
            <person name="Zhu Y.B."/>
            <person name="Zhang G.J."/>
            <person name="Wang J."/>
            <person name="Yao Y.G."/>
        </authorList>
    </citation>
    <scope>NUCLEOTIDE SEQUENCE [LARGE SCALE GENOMIC DNA]</scope>
</reference>
<reference evidence="12" key="1">
    <citation type="submission" date="2012-07" db="EMBL/GenBank/DDBJ databases">
        <title>Genome of the Chinese tree shrew, a rising model animal genetically related to primates.</title>
        <authorList>
            <person name="Zhang G."/>
            <person name="Fan Y."/>
            <person name="Yao Y."/>
            <person name="Huang Z."/>
        </authorList>
    </citation>
    <scope>NUCLEOTIDE SEQUENCE [LARGE SCALE GENOMIC DNA]</scope>
</reference>
<feature type="non-terminal residue" evidence="11">
    <location>
        <position position="1"/>
    </location>
</feature>
<feature type="signal peptide" evidence="9">
    <location>
        <begin position="1"/>
        <end position="23"/>
    </location>
</feature>
<evidence type="ECO:0000256" key="5">
    <source>
        <dbReference type="ARBA" id="ARBA00022729"/>
    </source>
</evidence>
<evidence type="ECO:0000256" key="3">
    <source>
        <dbReference type="ARBA" id="ARBA00022525"/>
    </source>
</evidence>
<name>L8Y618_TUPCH</name>
<gene>
    <name evidence="11" type="ORF">TREES_T100022012</name>
</gene>
<evidence type="ECO:0000256" key="1">
    <source>
        <dbReference type="ARBA" id="ARBA00004613"/>
    </source>
</evidence>
<sequence>VITVMRTLALFSAILLVALQAQADPLPETFDKVQVQEQAAAENPDVAISFAGDEISAFQVSDLVRGINCRCFPGSCLFPERSTGFCLIRGIRYSFCCR</sequence>
<evidence type="ECO:0000313" key="12">
    <source>
        <dbReference type="Proteomes" id="UP000011518"/>
    </source>
</evidence>
<dbReference type="GO" id="GO:0061844">
    <property type="term" value="P:antimicrobial humoral immune response mediated by antimicrobial peptide"/>
    <property type="evidence" value="ECO:0007669"/>
    <property type="project" value="TreeGrafter"/>
</dbReference>
<dbReference type="GO" id="GO:0051673">
    <property type="term" value="P:disruption of plasma membrane integrity in another organism"/>
    <property type="evidence" value="ECO:0007669"/>
    <property type="project" value="TreeGrafter"/>
</dbReference>
<evidence type="ECO:0000259" key="10">
    <source>
        <dbReference type="PROSITE" id="PS00269"/>
    </source>
</evidence>
<dbReference type="GO" id="GO:0071222">
    <property type="term" value="P:cellular response to lipopolysaccharide"/>
    <property type="evidence" value="ECO:0007669"/>
    <property type="project" value="TreeGrafter"/>
</dbReference>
<keyword evidence="5 9" id="KW-0732">Signal</keyword>
<dbReference type="GO" id="GO:0050829">
    <property type="term" value="P:defense response to Gram-negative bacterium"/>
    <property type="evidence" value="ECO:0007669"/>
    <property type="project" value="TreeGrafter"/>
</dbReference>
<evidence type="ECO:0000256" key="4">
    <source>
        <dbReference type="ARBA" id="ARBA00022529"/>
    </source>
</evidence>
<evidence type="ECO:0000256" key="2">
    <source>
        <dbReference type="ARBA" id="ARBA00006519"/>
    </source>
</evidence>
<keyword evidence="4" id="KW-0929">Antimicrobial</keyword>
<comment type="subcellular location">
    <subcellularLocation>
        <location evidence="1">Secreted</location>
    </subcellularLocation>
</comment>
<dbReference type="InterPro" id="IPR006080">
    <property type="entry name" value="Beta/alpha-defensin_C"/>
</dbReference>
<dbReference type="InterPro" id="IPR016327">
    <property type="entry name" value="Alpha-defensin"/>
</dbReference>
<keyword evidence="7" id="KW-0044">Antibiotic</keyword>
<evidence type="ECO:0000256" key="8">
    <source>
        <dbReference type="ARBA" id="ARBA00023157"/>
    </source>
</evidence>
<feature type="chain" id="PRO_5003998325" evidence="9">
    <location>
        <begin position="24"/>
        <end position="98"/>
    </location>
</feature>
<dbReference type="InterPro" id="IPR006081">
    <property type="entry name" value="Alpha-defensin_C"/>
</dbReference>
<evidence type="ECO:0000313" key="11">
    <source>
        <dbReference type="EMBL" id="ELV11873.1"/>
    </source>
</evidence>
<dbReference type="PIRSF" id="PIRSF001875">
    <property type="entry name" value="Alpha-defensin"/>
    <property type="match status" value="1"/>
</dbReference>
<dbReference type="AlphaFoldDB" id="L8Y618"/>
<keyword evidence="3" id="KW-0964">Secreted</keyword>
<dbReference type="SMART" id="SM00048">
    <property type="entry name" value="DEFSN"/>
    <property type="match status" value="1"/>
</dbReference>